<keyword evidence="2" id="KW-1185">Reference proteome</keyword>
<organism evidence="1 2">
    <name type="scientific">Mangrovibacter phragmitis</name>
    <dbReference type="NCBI Taxonomy" id="1691903"/>
    <lineage>
        <taxon>Bacteria</taxon>
        <taxon>Pseudomonadati</taxon>
        <taxon>Pseudomonadota</taxon>
        <taxon>Gammaproteobacteria</taxon>
        <taxon>Enterobacterales</taxon>
        <taxon>Enterobacteriaceae</taxon>
        <taxon>Mangrovibacter</taxon>
    </lineage>
</organism>
<dbReference type="Proteomes" id="UP000078225">
    <property type="component" value="Unassembled WGS sequence"/>
</dbReference>
<name>A0A1B7L9C1_9ENTR</name>
<comment type="caution">
    <text evidence="1">The sequence shown here is derived from an EMBL/GenBank/DDBJ whole genome shotgun (WGS) entry which is preliminary data.</text>
</comment>
<evidence type="ECO:0000313" key="1">
    <source>
        <dbReference type="EMBL" id="OAT78915.1"/>
    </source>
</evidence>
<accession>A0A1B7L9C1</accession>
<dbReference type="RefSeq" id="WP_064594917.1">
    <property type="nucleotide sequence ID" value="NZ_CP134782.1"/>
</dbReference>
<reference evidence="2" key="1">
    <citation type="submission" date="2016-05" db="EMBL/GenBank/DDBJ databases">
        <authorList>
            <person name="Behera P."/>
            <person name="Vaishampayan P."/>
            <person name="Singh N."/>
            <person name="Raina V."/>
            <person name="Suar M."/>
            <person name="Pattnaik A."/>
            <person name="Rastogi G."/>
        </authorList>
    </citation>
    <scope>NUCLEOTIDE SEQUENCE [LARGE SCALE GENOMIC DNA]</scope>
    <source>
        <strain evidence="2">MP23</strain>
    </source>
</reference>
<dbReference type="AlphaFoldDB" id="A0A1B7L9C1"/>
<evidence type="ECO:0000313" key="2">
    <source>
        <dbReference type="Proteomes" id="UP000078225"/>
    </source>
</evidence>
<sequence length="103" mass="11662">MMKKYSILGTDFYLELINIFDELSAIDFSQGIESQVMVLDEDLLQLSFKSGVIVDVGWYPAFETNGEFIINRIANSCWDAPEAKYSVGWDKDELISKIKIAIG</sequence>
<protein>
    <submittedName>
        <fullName evidence="1">Uncharacterized protein</fullName>
    </submittedName>
</protein>
<dbReference type="EMBL" id="LYRP01000001">
    <property type="protein sequence ID" value="OAT78915.1"/>
    <property type="molecule type" value="Genomic_DNA"/>
</dbReference>
<gene>
    <name evidence="1" type="ORF">A9B99_04250</name>
</gene>
<proteinExistence type="predicted"/>
<dbReference type="OrthoDB" id="2652925at2"/>